<dbReference type="Gene3D" id="1.20.120.620">
    <property type="entry name" value="Backbone structure of the membrane domain of e. Coli histidine kinase receptor kdpd"/>
    <property type="match status" value="1"/>
</dbReference>
<dbReference type="CDD" id="cd00082">
    <property type="entry name" value="HisKA"/>
    <property type="match status" value="1"/>
</dbReference>
<dbReference type="AlphaFoldDB" id="A0A6C0GUR6"/>
<evidence type="ECO:0000259" key="14">
    <source>
        <dbReference type="SMART" id="SM00388"/>
    </source>
</evidence>
<dbReference type="GO" id="GO:0005524">
    <property type="term" value="F:ATP binding"/>
    <property type="evidence" value="ECO:0007669"/>
    <property type="project" value="UniProtKB-KW"/>
</dbReference>
<keyword evidence="6 13" id="KW-0812">Transmembrane</keyword>
<proteinExistence type="predicted"/>
<evidence type="ECO:0000256" key="9">
    <source>
        <dbReference type="ARBA" id="ARBA00022840"/>
    </source>
</evidence>
<keyword evidence="16" id="KW-1185">Reference proteome</keyword>
<evidence type="ECO:0000256" key="2">
    <source>
        <dbReference type="ARBA" id="ARBA00004141"/>
    </source>
</evidence>
<keyword evidence="5" id="KW-0808">Transferase</keyword>
<gene>
    <name evidence="15" type="ORF">GXP67_36325</name>
</gene>
<evidence type="ECO:0000256" key="13">
    <source>
        <dbReference type="SAM" id="Phobius"/>
    </source>
</evidence>
<keyword evidence="9" id="KW-0067">ATP-binding</keyword>
<keyword evidence="7" id="KW-0547">Nucleotide-binding</keyword>
<keyword evidence="10 13" id="KW-1133">Transmembrane helix</keyword>
<sequence>MSKKRQYLISFLLVCFVGGLSFTLSDLIGYRVVALLLMMSVSLLAMFFDITAVLLAALLSAFIWDFFFIPPRFTFSIGQTEDRLMLLMYFVISLLNAVLTFKIRQVQKQARLKEEKEKSLQLYDTLITSLSHQLKTPIATIIGASDNLLSREVNISDNNKELLVEEISLAALRLNQQVSNLLSISRIQSGFVRPHKDWCDIHELVYNMLKKIDIGLSSFDQGFDTCYASFIQDRLCHDGTCTVEFS</sequence>
<dbReference type="SMART" id="SM00388">
    <property type="entry name" value="HisKA"/>
    <property type="match status" value="1"/>
</dbReference>
<keyword evidence="4" id="KW-0597">Phosphoprotein</keyword>
<dbReference type="InterPro" id="IPR052023">
    <property type="entry name" value="Histidine_kinase_KdpD"/>
</dbReference>
<evidence type="ECO:0000256" key="4">
    <source>
        <dbReference type="ARBA" id="ARBA00022553"/>
    </source>
</evidence>
<dbReference type="GO" id="GO:0005886">
    <property type="term" value="C:plasma membrane"/>
    <property type="evidence" value="ECO:0007669"/>
    <property type="project" value="TreeGrafter"/>
</dbReference>
<feature type="transmembrane region" description="Helical" evidence="13">
    <location>
        <begin position="32"/>
        <end position="64"/>
    </location>
</feature>
<dbReference type="InterPro" id="IPR038318">
    <property type="entry name" value="KdpD_sf"/>
</dbReference>
<evidence type="ECO:0000256" key="12">
    <source>
        <dbReference type="ARBA" id="ARBA00023136"/>
    </source>
</evidence>
<comment type="subcellular location">
    <subcellularLocation>
        <location evidence="2">Membrane</location>
        <topology evidence="2">Multi-pass membrane protein</topology>
    </subcellularLocation>
</comment>
<dbReference type="Pfam" id="PF13493">
    <property type="entry name" value="DUF4118"/>
    <property type="match status" value="1"/>
</dbReference>
<dbReference type="InterPro" id="IPR003661">
    <property type="entry name" value="HisK_dim/P_dom"/>
</dbReference>
<dbReference type="PANTHER" id="PTHR45569:SF1">
    <property type="entry name" value="SENSOR PROTEIN KDPD"/>
    <property type="match status" value="1"/>
</dbReference>
<keyword evidence="11" id="KW-0902">Two-component regulatory system</keyword>
<dbReference type="GO" id="GO:0000155">
    <property type="term" value="F:phosphorelay sensor kinase activity"/>
    <property type="evidence" value="ECO:0007669"/>
    <property type="project" value="InterPro"/>
</dbReference>
<evidence type="ECO:0000256" key="8">
    <source>
        <dbReference type="ARBA" id="ARBA00022777"/>
    </source>
</evidence>
<dbReference type="EC" id="2.7.13.3" evidence="3"/>
<feature type="domain" description="Signal transduction histidine kinase dimerisation/phosphoacceptor" evidence="14">
    <location>
        <begin position="122"/>
        <end position="190"/>
    </location>
</feature>
<comment type="catalytic activity">
    <reaction evidence="1">
        <text>ATP + protein L-histidine = ADP + protein N-phospho-L-histidine.</text>
        <dbReference type="EC" id="2.7.13.3"/>
    </reaction>
</comment>
<evidence type="ECO:0000313" key="16">
    <source>
        <dbReference type="Proteomes" id="UP000480178"/>
    </source>
</evidence>
<dbReference type="PANTHER" id="PTHR45569">
    <property type="entry name" value="SENSOR PROTEIN KDPD"/>
    <property type="match status" value="1"/>
</dbReference>
<protein>
    <recommendedName>
        <fullName evidence="3">histidine kinase</fullName>
        <ecNumber evidence="3">2.7.13.3</ecNumber>
    </recommendedName>
</protein>
<evidence type="ECO:0000256" key="3">
    <source>
        <dbReference type="ARBA" id="ARBA00012438"/>
    </source>
</evidence>
<keyword evidence="8 15" id="KW-0418">Kinase</keyword>
<dbReference type="RefSeq" id="WP_162447670.1">
    <property type="nucleotide sequence ID" value="NZ_CP048222.1"/>
</dbReference>
<evidence type="ECO:0000313" key="15">
    <source>
        <dbReference type="EMBL" id="QHT71746.1"/>
    </source>
</evidence>
<accession>A0A6C0GUR6</accession>
<evidence type="ECO:0000256" key="1">
    <source>
        <dbReference type="ARBA" id="ARBA00000085"/>
    </source>
</evidence>
<dbReference type="InterPro" id="IPR036097">
    <property type="entry name" value="HisK_dim/P_sf"/>
</dbReference>
<name>A0A6C0GUR6_9BACT</name>
<evidence type="ECO:0000256" key="11">
    <source>
        <dbReference type="ARBA" id="ARBA00023012"/>
    </source>
</evidence>
<evidence type="ECO:0000256" key="6">
    <source>
        <dbReference type="ARBA" id="ARBA00022692"/>
    </source>
</evidence>
<keyword evidence="12 13" id="KW-0472">Membrane</keyword>
<dbReference type="Proteomes" id="UP000480178">
    <property type="component" value="Chromosome"/>
</dbReference>
<dbReference type="Pfam" id="PF00512">
    <property type="entry name" value="HisKA"/>
    <property type="match status" value="1"/>
</dbReference>
<evidence type="ECO:0000256" key="10">
    <source>
        <dbReference type="ARBA" id="ARBA00022989"/>
    </source>
</evidence>
<evidence type="ECO:0000256" key="5">
    <source>
        <dbReference type="ARBA" id="ARBA00022679"/>
    </source>
</evidence>
<dbReference type="KEGG" id="rhoz:GXP67_36325"/>
<organism evidence="15 16">
    <name type="scientific">Rhodocytophaga rosea</name>
    <dbReference type="NCBI Taxonomy" id="2704465"/>
    <lineage>
        <taxon>Bacteria</taxon>
        <taxon>Pseudomonadati</taxon>
        <taxon>Bacteroidota</taxon>
        <taxon>Cytophagia</taxon>
        <taxon>Cytophagales</taxon>
        <taxon>Rhodocytophagaceae</taxon>
        <taxon>Rhodocytophaga</taxon>
    </lineage>
</organism>
<feature type="transmembrane region" description="Helical" evidence="13">
    <location>
        <begin position="84"/>
        <end position="103"/>
    </location>
</feature>
<dbReference type="EMBL" id="CP048222">
    <property type="protein sequence ID" value="QHT71746.1"/>
    <property type="molecule type" value="Genomic_DNA"/>
</dbReference>
<dbReference type="Gene3D" id="1.10.287.130">
    <property type="match status" value="1"/>
</dbReference>
<feature type="transmembrane region" description="Helical" evidence="13">
    <location>
        <begin position="6"/>
        <end position="25"/>
    </location>
</feature>
<evidence type="ECO:0000256" key="7">
    <source>
        <dbReference type="ARBA" id="ARBA00022741"/>
    </source>
</evidence>
<dbReference type="SUPFAM" id="SSF47384">
    <property type="entry name" value="Homodimeric domain of signal transducing histidine kinase"/>
    <property type="match status" value="1"/>
</dbReference>
<dbReference type="InterPro" id="IPR025201">
    <property type="entry name" value="KdpD_TM"/>
</dbReference>
<reference evidence="15 16" key="1">
    <citation type="submission" date="2020-01" db="EMBL/GenBank/DDBJ databases">
        <authorList>
            <person name="Kim M.K."/>
        </authorList>
    </citation>
    <scope>NUCLEOTIDE SEQUENCE [LARGE SCALE GENOMIC DNA]</scope>
    <source>
        <strain evidence="15 16">172606-1</strain>
    </source>
</reference>